<name>A0A061SC15_9CHLO</name>
<proteinExistence type="predicted"/>
<dbReference type="AlphaFoldDB" id="A0A061SC15"/>
<dbReference type="EMBL" id="GBEZ01002382">
    <property type="protein sequence ID" value="JAC82667.1"/>
    <property type="molecule type" value="Transcribed_RNA"/>
</dbReference>
<dbReference type="EMBL" id="GBEZ01024511">
    <property type="protein sequence ID" value="JAC62483.1"/>
    <property type="molecule type" value="Transcribed_RNA"/>
</dbReference>
<evidence type="ECO:0000313" key="3">
    <source>
        <dbReference type="EMBL" id="JAC82667.1"/>
    </source>
</evidence>
<feature type="region of interest" description="Disordered" evidence="1">
    <location>
        <begin position="59"/>
        <end position="94"/>
    </location>
</feature>
<protein>
    <submittedName>
        <fullName evidence="3">Wd40 repeat-like protein</fullName>
    </submittedName>
</protein>
<sequence>MKINIELEILPDEVDLATELIATLRSLTSHVAVKQAGSAPSGAGFMASGGLASLQALPPGPQVPGPGQLVSAAPGTAAGQIPIPSPAPRSHAEGYSASPEAFLPLLGRLLDVPGMDSVSQQQCIEQVGADLKSVFARSAAPTEELISAFLQAFSGLVFSAELTHRQQPLLPFMELLQLLPETAYATVRDRLISTVLKHLTVKRALDADRTEFLAYAEAFAALIKLGTVSISGSVTTMITLMNKPENRCAAVTMLGKTCELCGHVLLQKCSEAELGKLREAVEMIAAEGGVTFQYDIAYIKGVLGWDSANGGS</sequence>
<evidence type="ECO:0000256" key="1">
    <source>
        <dbReference type="SAM" id="MobiDB-lite"/>
    </source>
</evidence>
<organism evidence="3">
    <name type="scientific">Tetraselmis sp. GSL018</name>
    <dbReference type="NCBI Taxonomy" id="582737"/>
    <lineage>
        <taxon>Eukaryota</taxon>
        <taxon>Viridiplantae</taxon>
        <taxon>Chlorophyta</taxon>
        <taxon>core chlorophytes</taxon>
        <taxon>Chlorodendrophyceae</taxon>
        <taxon>Chlorodendrales</taxon>
        <taxon>Chlorodendraceae</taxon>
        <taxon>Tetraselmis</taxon>
    </lineage>
</organism>
<evidence type="ECO:0000313" key="2">
    <source>
        <dbReference type="EMBL" id="JAC62483.1"/>
    </source>
</evidence>
<evidence type="ECO:0000313" key="4">
    <source>
        <dbReference type="EMBL" id="JAC83554.1"/>
    </source>
</evidence>
<accession>A0A061SC15</accession>
<reference evidence="3" key="1">
    <citation type="submission" date="2014-05" db="EMBL/GenBank/DDBJ databases">
        <title>The transcriptome of the halophilic microalga Tetraselmis sp. GSL018 isolated from the Great Salt Lake, Utah.</title>
        <authorList>
            <person name="Jinkerson R.E."/>
            <person name="D'Adamo S."/>
            <person name="Posewitz M.C."/>
        </authorList>
    </citation>
    <scope>NUCLEOTIDE SEQUENCE</scope>
    <source>
        <strain evidence="3">GSL018</strain>
    </source>
</reference>
<dbReference type="EMBL" id="GBEZ01001414">
    <property type="protein sequence ID" value="JAC83554.1"/>
    <property type="molecule type" value="Transcribed_RNA"/>
</dbReference>
<gene>
    <name evidence="2" type="ORF">TSPGSL018_23244</name>
    <name evidence="4" type="ORF">TSPGSL018_3048</name>
    <name evidence="3" type="ORF">TSPGSL018_5201</name>
</gene>